<feature type="compositionally biased region" description="Polar residues" evidence="1">
    <location>
        <begin position="1"/>
        <end position="12"/>
    </location>
</feature>
<dbReference type="KEGG" id="pfla:Pflav_042020"/>
<accession>A0A6F8XVA5</accession>
<feature type="compositionally biased region" description="Polar residues" evidence="1">
    <location>
        <begin position="60"/>
        <end position="69"/>
    </location>
</feature>
<evidence type="ECO:0000313" key="3">
    <source>
        <dbReference type="Proteomes" id="UP000502508"/>
    </source>
</evidence>
<dbReference type="AlphaFoldDB" id="A0A6F8XVA5"/>
<dbReference type="EMBL" id="AP022870">
    <property type="protein sequence ID" value="BCB77792.1"/>
    <property type="molecule type" value="Genomic_DNA"/>
</dbReference>
<organism evidence="2 3">
    <name type="scientific">Phytohabitans flavus</name>
    <dbReference type="NCBI Taxonomy" id="1076124"/>
    <lineage>
        <taxon>Bacteria</taxon>
        <taxon>Bacillati</taxon>
        <taxon>Actinomycetota</taxon>
        <taxon>Actinomycetes</taxon>
        <taxon>Micromonosporales</taxon>
        <taxon>Micromonosporaceae</taxon>
    </lineage>
</organism>
<gene>
    <name evidence="2" type="ORF">Pflav_042020</name>
</gene>
<name>A0A6F8XVA5_9ACTN</name>
<keyword evidence="3" id="KW-1185">Reference proteome</keyword>
<reference evidence="2 3" key="1">
    <citation type="submission" date="2020-03" db="EMBL/GenBank/DDBJ databases">
        <title>Whole genome shotgun sequence of Phytohabitans flavus NBRC 107702.</title>
        <authorList>
            <person name="Komaki H."/>
            <person name="Tamura T."/>
        </authorList>
    </citation>
    <scope>NUCLEOTIDE SEQUENCE [LARGE SCALE GENOMIC DNA]</scope>
    <source>
        <strain evidence="2 3">NBRC 107702</strain>
    </source>
</reference>
<sequence length="86" mass="8492">MAAPTASATSAWNGRVSPKPARPTSAVQADGRSAGSHGEWVEAQTSTPSGRSAAKAPATASGSVGSTGTAVKRAVRPETAARTDET</sequence>
<feature type="compositionally biased region" description="Basic and acidic residues" evidence="1">
    <location>
        <begin position="75"/>
        <end position="86"/>
    </location>
</feature>
<evidence type="ECO:0000313" key="2">
    <source>
        <dbReference type="EMBL" id="BCB77792.1"/>
    </source>
</evidence>
<proteinExistence type="predicted"/>
<protein>
    <submittedName>
        <fullName evidence="2">Uncharacterized protein</fullName>
    </submittedName>
</protein>
<feature type="region of interest" description="Disordered" evidence="1">
    <location>
        <begin position="1"/>
        <end position="86"/>
    </location>
</feature>
<reference evidence="2 3" key="2">
    <citation type="submission" date="2020-03" db="EMBL/GenBank/DDBJ databases">
        <authorList>
            <person name="Ichikawa N."/>
            <person name="Kimura A."/>
            <person name="Kitahashi Y."/>
            <person name="Uohara A."/>
        </authorList>
    </citation>
    <scope>NUCLEOTIDE SEQUENCE [LARGE SCALE GENOMIC DNA]</scope>
    <source>
        <strain evidence="2 3">NBRC 107702</strain>
    </source>
</reference>
<evidence type="ECO:0000256" key="1">
    <source>
        <dbReference type="SAM" id="MobiDB-lite"/>
    </source>
</evidence>
<dbReference type="Proteomes" id="UP000502508">
    <property type="component" value="Chromosome"/>
</dbReference>
<dbReference type="RefSeq" id="WP_173037483.1">
    <property type="nucleotide sequence ID" value="NZ_AP022870.1"/>
</dbReference>